<evidence type="ECO:0000256" key="1">
    <source>
        <dbReference type="ARBA" id="ARBA00009156"/>
    </source>
</evidence>
<feature type="domain" description="Carbohydrate kinase FGGY C-terminal" evidence="5">
    <location>
        <begin position="249"/>
        <end position="421"/>
    </location>
</feature>
<evidence type="ECO:0000256" key="3">
    <source>
        <dbReference type="ARBA" id="ARBA00022777"/>
    </source>
</evidence>
<dbReference type="RefSeq" id="WP_104070631.1">
    <property type="nucleotide sequence ID" value="NZ_PRDS01000004.1"/>
</dbReference>
<keyword evidence="2" id="KW-0808">Transferase</keyword>
<evidence type="ECO:0000313" key="6">
    <source>
        <dbReference type="EMBL" id="PPB80886.1"/>
    </source>
</evidence>
<dbReference type="InterPro" id="IPR049382">
    <property type="entry name" value="FGGY_C_2"/>
</dbReference>
<dbReference type="CDD" id="cd07772">
    <property type="entry name" value="ASKHA_NBD_FGGY_NaCK-like"/>
    <property type="match status" value="1"/>
</dbReference>
<sequence length="466" mass="49530">MGRDNIAVIDIGKTNVKLALVDPAALAEIAVLKRPNRVLPGPPWPHYDTEGIWAFLCEGLARLHGSHGIGRIVVTTHGAAGAFVDESGALAAPVLDYEHDGPDRVGPEYDRIRPPFAETGSPRLAHGLNLGAQIFWQLQTMPQLRRRARRFLPWPQYWAFRLCGVPSSDVTSLGCHTDLWQPRAGRFSSLVARLDLGGLIAPPRRPDEVLGPILPEIARQTGLDPSTPVHCGIHDSNASLLPHLLANRPPFSVVSTGTWVIAMAVGGRAVTLDPARDTLINVNALGAPVPSARFMGGREHDILGAADCPEADAQAMQRVLESGTMLLPAVVSECGPFPGRQARWTGPEPEAGTAERAAAVALYLAMMTAACLELAGHAGPIIVEGPFARNRAWLAMLQAAMQAPVHPVTSATGTSVGAALLGLGEHAPRRLAPLPAGIGTPPELAARLSTHARIWREALSATRPPR</sequence>
<dbReference type="OrthoDB" id="9786272at2"/>
<dbReference type="Pfam" id="PF21546">
    <property type="entry name" value="FGGY_C_2"/>
    <property type="match status" value="1"/>
</dbReference>
<proteinExistence type="inferred from homology"/>
<dbReference type="GO" id="GO:0005975">
    <property type="term" value="P:carbohydrate metabolic process"/>
    <property type="evidence" value="ECO:0007669"/>
    <property type="project" value="InterPro"/>
</dbReference>
<dbReference type="PANTHER" id="PTHR43095:SF5">
    <property type="entry name" value="XYLULOSE KINASE"/>
    <property type="match status" value="1"/>
</dbReference>
<dbReference type="InterPro" id="IPR050406">
    <property type="entry name" value="FGGY_Carb_Kinase"/>
</dbReference>
<keyword evidence="3 6" id="KW-0418">Kinase</keyword>
<evidence type="ECO:0000259" key="4">
    <source>
        <dbReference type="Pfam" id="PF00370"/>
    </source>
</evidence>
<keyword evidence="7" id="KW-1185">Reference proteome</keyword>
<dbReference type="Gene3D" id="3.30.420.40">
    <property type="match status" value="2"/>
</dbReference>
<organism evidence="6 7">
    <name type="scientific">Albidovulum inexpectatum</name>
    <dbReference type="NCBI Taxonomy" id="196587"/>
    <lineage>
        <taxon>Bacteria</taxon>
        <taxon>Pseudomonadati</taxon>
        <taxon>Pseudomonadota</taxon>
        <taxon>Alphaproteobacteria</taxon>
        <taxon>Rhodobacterales</taxon>
        <taxon>Paracoccaceae</taxon>
        <taxon>Albidovulum</taxon>
    </lineage>
</organism>
<evidence type="ECO:0000313" key="7">
    <source>
        <dbReference type="Proteomes" id="UP000239736"/>
    </source>
</evidence>
<dbReference type="AlphaFoldDB" id="A0A2S5JH92"/>
<dbReference type="Proteomes" id="UP000239736">
    <property type="component" value="Unassembled WGS sequence"/>
</dbReference>
<evidence type="ECO:0000259" key="5">
    <source>
        <dbReference type="Pfam" id="PF21546"/>
    </source>
</evidence>
<feature type="domain" description="Carbohydrate kinase FGGY N-terminal" evidence="4">
    <location>
        <begin position="7"/>
        <end position="241"/>
    </location>
</feature>
<comment type="similarity">
    <text evidence="1">Belongs to the FGGY kinase family.</text>
</comment>
<dbReference type="InterPro" id="IPR043129">
    <property type="entry name" value="ATPase_NBD"/>
</dbReference>
<reference evidence="6 7" key="1">
    <citation type="submission" date="2018-01" db="EMBL/GenBank/DDBJ databases">
        <title>Genomic Encyclopedia of Archaeal and Bacterial Type Strains, Phase II (KMG-II): from individual species to whole genera.</title>
        <authorList>
            <person name="Goeker M."/>
        </authorList>
    </citation>
    <scope>NUCLEOTIDE SEQUENCE [LARGE SCALE GENOMIC DNA]</scope>
    <source>
        <strain evidence="6 7">DSM 12048</strain>
    </source>
</reference>
<dbReference type="SUPFAM" id="SSF53067">
    <property type="entry name" value="Actin-like ATPase domain"/>
    <property type="match status" value="2"/>
</dbReference>
<dbReference type="Pfam" id="PF00370">
    <property type="entry name" value="FGGY_N"/>
    <property type="match status" value="1"/>
</dbReference>
<dbReference type="PANTHER" id="PTHR43095">
    <property type="entry name" value="SUGAR KINASE"/>
    <property type="match status" value="1"/>
</dbReference>
<name>A0A2S5JH92_9RHOB</name>
<gene>
    <name evidence="6" type="ORF">LV82_01619</name>
</gene>
<accession>A0A2S5JH92</accession>
<protein>
    <submittedName>
        <fullName evidence="6">Sugar (Pentulose or hexulose) kinase</fullName>
    </submittedName>
</protein>
<dbReference type="GO" id="GO:0016301">
    <property type="term" value="F:kinase activity"/>
    <property type="evidence" value="ECO:0007669"/>
    <property type="project" value="UniProtKB-KW"/>
</dbReference>
<dbReference type="InterPro" id="IPR018484">
    <property type="entry name" value="FGGY_N"/>
</dbReference>
<evidence type="ECO:0000256" key="2">
    <source>
        <dbReference type="ARBA" id="ARBA00022679"/>
    </source>
</evidence>
<comment type="caution">
    <text evidence="6">The sequence shown here is derived from an EMBL/GenBank/DDBJ whole genome shotgun (WGS) entry which is preliminary data.</text>
</comment>
<dbReference type="EMBL" id="PRDS01000004">
    <property type="protein sequence ID" value="PPB80886.1"/>
    <property type="molecule type" value="Genomic_DNA"/>
</dbReference>